<feature type="non-terminal residue" evidence="4">
    <location>
        <position position="1"/>
    </location>
</feature>
<gene>
    <name evidence="4" type="ORF">CO053_03600</name>
</gene>
<proteinExistence type="predicted"/>
<keyword evidence="1" id="KW-0808">Transferase</keyword>
<comment type="caution">
    <text evidence="4">The sequence shown here is derived from an EMBL/GenBank/DDBJ whole genome shotgun (WGS) entry which is preliminary data.</text>
</comment>
<dbReference type="InterPro" id="IPR029057">
    <property type="entry name" value="PRTase-like"/>
</dbReference>
<dbReference type="PROSITE" id="PS51278">
    <property type="entry name" value="GATASE_TYPE_2"/>
    <property type="match status" value="1"/>
</dbReference>
<keyword evidence="2" id="KW-0315">Glutamine amidotransferase</keyword>
<dbReference type="CDD" id="cd06223">
    <property type="entry name" value="PRTases_typeI"/>
    <property type="match status" value="1"/>
</dbReference>
<dbReference type="AlphaFoldDB" id="A0A2M8EU48"/>
<feature type="domain" description="Glutamine amidotransferase type-2" evidence="3">
    <location>
        <begin position="1"/>
        <end position="52"/>
    </location>
</feature>
<reference evidence="5" key="1">
    <citation type="submission" date="2017-09" db="EMBL/GenBank/DDBJ databases">
        <title>Depth-based differentiation of microbial function through sediment-hosted aquifers and enrichment of novel symbionts in the deep terrestrial subsurface.</title>
        <authorList>
            <person name="Probst A.J."/>
            <person name="Ladd B."/>
            <person name="Jarett J.K."/>
            <person name="Geller-Mcgrath D.E."/>
            <person name="Sieber C.M.K."/>
            <person name="Emerson J.B."/>
            <person name="Anantharaman K."/>
            <person name="Thomas B.C."/>
            <person name="Malmstrom R."/>
            <person name="Stieglmeier M."/>
            <person name="Klingl A."/>
            <person name="Woyke T."/>
            <person name="Ryan C.M."/>
            <person name="Banfield J.F."/>
        </authorList>
    </citation>
    <scope>NUCLEOTIDE SEQUENCE [LARGE SCALE GENOMIC DNA]</scope>
</reference>
<dbReference type="PANTHER" id="PTHR11907">
    <property type="entry name" value="AMIDOPHOSPHORIBOSYLTRANSFERASE"/>
    <property type="match status" value="1"/>
</dbReference>
<evidence type="ECO:0000313" key="5">
    <source>
        <dbReference type="Proteomes" id="UP000230885"/>
    </source>
</evidence>
<protein>
    <recommendedName>
        <fullName evidence="3">Glutamine amidotransferase type-2 domain-containing protein</fullName>
    </recommendedName>
</protein>
<dbReference type="EMBL" id="PFSE01000056">
    <property type="protein sequence ID" value="PJC28645.1"/>
    <property type="molecule type" value="Genomic_DNA"/>
</dbReference>
<dbReference type="InterPro" id="IPR000836">
    <property type="entry name" value="PRTase_dom"/>
</dbReference>
<dbReference type="InterPro" id="IPR017932">
    <property type="entry name" value="GATase_2_dom"/>
</dbReference>
<dbReference type="Gene3D" id="3.60.20.10">
    <property type="entry name" value="Glutamine Phosphoribosylpyrophosphate, subunit 1, domain 1"/>
    <property type="match status" value="1"/>
</dbReference>
<sequence>FIARDNFGIRPLIIGEIENGWIIASETHALAKIHANIKKEVAPGEIIKISKEGLISLKKGVKKAGNFCDFEWAYFSRPDSLANTNEVQSLGNKPDLWLSFSNFRNRCGKILAKEFPIKADYVIGIPDSGLPVATGYAKALRLPYQQYIIRDHFDENGLFRLFMRDEQKKQIPQKVLGKLSLIPDSKIWKNKIVVLADDSIVRGNVSAEITKAVFQAGAREVHWIIGFPPVAFPCHLGVSIRTKEELIAEISQDPKEIALKIGATSVNYISNGGFIKARKLFSRLKRPTQKERIFLENDGCGGCVTGIYPIEK</sequence>
<evidence type="ECO:0000256" key="2">
    <source>
        <dbReference type="ARBA" id="ARBA00022962"/>
    </source>
</evidence>
<evidence type="ECO:0000313" key="4">
    <source>
        <dbReference type="EMBL" id="PJC28645.1"/>
    </source>
</evidence>
<organism evidence="4 5">
    <name type="scientific">Candidatus Shapirobacteria bacterium CG_4_9_14_0_2_um_filter_40_11</name>
    <dbReference type="NCBI Taxonomy" id="1974876"/>
    <lineage>
        <taxon>Bacteria</taxon>
        <taxon>Candidatus Shapironibacteriota</taxon>
    </lineage>
</organism>
<evidence type="ECO:0000259" key="3">
    <source>
        <dbReference type="PROSITE" id="PS51278"/>
    </source>
</evidence>
<evidence type="ECO:0000256" key="1">
    <source>
        <dbReference type="ARBA" id="ARBA00022679"/>
    </source>
</evidence>
<dbReference type="SUPFAM" id="SSF56235">
    <property type="entry name" value="N-terminal nucleophile aminohydrolases (Ntn hydrolases)"/>
    <property type="match status" value="1"/>
</dbReference>
<dbReference type="InterPro" id="IPR029055">
    <property type="entry name" value="Ntn_hydrolases_N"/>
</dbReference>
<accession>A0A2M8EU48</accession>
<dbReference type="SUPFAM" id="SSF53271">
    <property type="entry name" value="PRTase-like"/>
    <property type="match status" value="1"/>
</dbReference>
<dbReference type="Proteomes" id="UP000230885">
    <property type="component" value="Unassembled WGS sequence"/>
</dbReference>
<name>A0A2M8EU48_9BACT</name>
<dbReference type="GO" id="GO:0016740">
    <property type="term" value="F:transferase activity"/>
    <property type="evidence" value="ECO:0007669"/>
    <property type="project" value="UniProtKB-KW"/>
</dbReference>
<dbReference type="Gene3D" id="3.40.50.2020">
    <property type="match status" value="1"/>
</dbReference>